<dbReference type="PROSITE" id="PS50043">
    <property type="entry name" value="HTH_LUXR_2"/>
    <property type="match status" value="1"/>
</dbReference>
<dbReference type="InterPro" id="IPR039420">
    <property type="entry name" value="WalR-like"/>
</dbReference>
<feature type="domain" description="HTH luxR-type" evidence="3">
    <location>
        <begin position="137"/>
        <end position="202"/>
    </location>
</feature>
<dbReference type="GO" id="GO:0006355">
    <property type="term" value="P:regulation of DNA-templated transcription"/>
    <property type="evidence" value="ECO:0007669"/>
    <property type="project" value="InterPro"/>
</dbReference>
<evidence type="ECO:0000256" key="2">
    <source>
        <dbReference type="PROSITE-ProRule" id="PRU00169"/>
    </source>
</evidence>
<proteinExistence type="predicted"/>
<dbReference type="InterPro" id="IPR001789">
    <property type="entry name" value="Sig_transdc_resp-reg_receiver"/>
</dbReference>
<dbReference type="CDD" id="cd06170">
    <property type="entry name" value="LuxR_C_like"/>
    <property type="match status" value="1"/>
</dbReference>
<dbReference type="InterPro" id="IPR016032">
    <property type="entry name" value="Sig_transdc_resp-reg_C-effctor"/>
</dbReference>
<dbReference type="SMART" id="SM00448">
    <property type="entry name" value="REC"/>
    <property type="match status" value="1"/>
</dbReference>
<organism evidence="5 6">
    <name type="scientific">Streptomyces calidiresistens</name>
    <dbReference type="NCBI Taxonomy" id="1485586"/>
    <lineage>
        <taxon>Bacteria</taxon>
        <taxon>Bacillati</taxon>
        <taxon>Actinomycetota</taxon>
        <taxon>Actinomycetes</taxon>
        <taxon>Kitasatosporales</taxon>
        <taxon>Streptomycetaceae</taxon>
        <taxon>Streptomyces</taxon>
    </lineage>
</organism>
<keyword evidence="1" id="KW-0238">DNA-binding</keyword>
<dbReference type="InterPro" id="IPR000792">
    <property type="entry name" value="Tscrpt_reg_LuxR_C"/>
</dbReference>
<reference evidence="6" key="1">
    <citation type="submission" date="2019-10" db="EMBL/GenBank/DDBJ databases">
        <title>Streptomyces sp. nov., a novel actinobacterium isolated from alkaline environment.</title>
        <authorList>
            <person name="Golinska P."/>
        </authorList>
    </citation>
    <scope>NUCLEOTIDE SEQUENCE [LARGE SCALE GENOMIC DNA]</scope>
    <source>
        <strain evidence="6">DSM 42108</strain>
    </source>
</reference>
<evidence type="ECO:0000259" key="3">
    <source>
        <dbReference type="PROSITE" id="PS50043"/>
    </source>
</evidence>
<dbReference type="Proteomes" id="UP000530234">
    <property type="component" value="Unassembled WGS sequence"/>
</dbReference>
<dbReference type="Gene3D" id="1.10.10.10">
    <property type="entry name" value="Winged helix-like DNA-binding domain superfamily/Winged helix DNA-binding domain"/>
    <property type="match status" value="1"/>
</dbReference>
<dbReference type="PROSITE" id="PS50110">
    <property type="entry name" value="RESPONSE_REGULATORY"/>
    <property type="match status" value="1"/>
</dbReference>
<evidence type="ECO:0000313" key="6">
    <source>
        <dbReference type="Proteomes" id="UP000530234"/>
    </source>
</evidence>
<dbReference type="AlphaFoldDB" id="A0A7W3XZC4"/>
<keyword evidence="2" id="KW-0597">Phosphoprotein</keyword>
<name>A0A7W3XZC4_9ACTN</name>
<dbReference type="SMART" id="SM00421">
    <property type="entry name" value="HTH_LUXR"/>
    <property type="match status" value="1"/>
</dbReference>
<evidence type="ECO:0000259" key="4">
    <source>
        <dbReference type="PROSITE" id="PS50110"/>
    </source>
</evidence>
<sequence>MIRVLLVHETPLLRSALAAALGADPELRVEATSWREASEGDRITRADVCVVDTDTPEPGAPDRHLPLLDLGRRLRAGSTALLVLAATGRPGLVRRATEAGALGYVSKDAEPDRLAKAIRMTAEGHRYVDEALAPDFIGATTIPLTPRELHVLSLIADGCSPAEIADRLHLSRGTVRNYVAAVTRKTGARNRVDAVRVSREAGWI</sequence>
<dbReference type="InterPro" id="IPR036388">
    <property type="entry name" value="WH-like_DNA-bd_sf"/>
</dbReference>
<dbReference type="SUPFAM" id="SSF46894">
    <property type="entry name" value="C-terminal effector domain of the bipartite response regulators"/>
    <property type="match status" value="1"/>
</dbReference>
<gene>
    <name evidence="5" type="ORF">FOE67_25875</name>
</gene>
<comment type="caution">
    <text evidence="5">The sequence shown here is derived from an EMBL/GenBank/DDBJ whole genome shotgun (WGS) entry which is preliminary data.</text>
</comment>
<dbReference type="Gene3D" id="3.40.50.2300">
    <property type="match status" value="1"/>
</dbReference>
<evidence type="ECO:0000313" key="5">
    <source>
        <dbReference type="EMBL" id="MBB0232823.1"/>
    </source>
</evidence>
<dbReference type="InterPro" id="IPR011006">
    <property type="entry name" value="CheY-like_superfamily"/>
</dbReference>
<dbReference type="GO" id="GO:0003677">
    <property type="term" value="F:DNA binding"/>
    <property type="evidence" value="ECO:0007669"/>
    <property type="project" value="UniProtKB-KW"/>
</dbReference>
<feature type="domain" description="Response regulatory" evidence="4">
    <location>
        <begin position="3"/>
        <end position="122"/>
    </location>
</feature>
<dbReference type="GO" id="GO:0000160">
    <property type="term" value="P:phosphorelay signal transduction system"/>
    <property type="evidence" value="ECO:0007669"/>
    <property type="project" value="InterPro"/>
</dbReference>
<dbReference type="Pfam" id="PF00196">
    <property type="entry name" value="GerE"/>
    <property type="match status" value="1"/>
</dbReference>
<dbReference type="PANTHER" id="PTHR43214:SF42">
    <property type="entry name" value="TRANSCRIPTIONAL REGULATORY PROTEIN DESR"/>
    <property type="match status" value="1"/>
</dbReference>
<dbReference type="EMBL" id="VKHS01001207">
    <property type="protein sequence ID" value="MBB0232823.1"/>
    <property type="molecule type" value="Genomic_DNA"/>
</dbReference>
<feature type="modified residue" description="4-aspartylphosphate" evidence="2">
    <location>
        <position position="52"/>
    </location>
</feature>
<dbReference type="SUPFAM" id="SSF52172">
    <property type="entry name" value="CheY-like"/>
    <property type="match status" value="1"/>
</dbReference>
<accession>A0A7W3XZC4</accession>
<keyword evidence="6" id="KW-1185">Reference proteome</keyword>
<protein>
    <submittedName>
        <fullName evidence="5">Response regulator</fullName>
    </submittedName>
</protein>
<evidence type="ECO:0000256" key="1">
    <source>
        <dbReference type="ARBA" id="ARBA00023125"/>
    </source>
</evidence>
<dbReference type="PANTHER" id="PTHR43214">
    <property type="entry name" value="TWO-COMPONENT RESPONSE REGULATOR"/>
    <property type="match status" value="1"/>
</dbReference>
<dbReference type="PRINTS" id="PR00038">
    <property type="entry name" value="HTHLUXR"/>
</dbReference>